<evidence type="ECO:0000256" key="3">
    <source>
        <dbReference type="ARBA" id="ARBA00023054"/>
    </source>
</evidence>
<dbReference type="GO" id="GO:0009421">
    <property type="term" value="C:bacterial-type flagellum filament cap"/>
    <property type="evidence" value="ECO:0007669"/>
    <property type="project" value="InterPro"/>
</dbReference>
<keyword evidence="4 5" id="KW-0975">Bacterial flagellum</keyword>
<dbReference type="PANTHER" id="PTHR30288">
    <property type="entry name" value="FLAGELLAR CAP/ASSEMBLY PROTEIN FLID"/>
    <property type="match status" value="1"/>
</dbReference>
<evidence type="ECO:0000259" key="6">
    <source>
        <dbReference type="Pfam" id="PF02465"/>
    </source>
</evidence>
<sequence length="523" mass="58358">MRIGGFASGLDIDSIVNDLMKAERIPLDKMKQDKQILEWQRDDYREMNSLLNELDEFIFDGIYMQGSFTKKIITSSNENAVSAKNINSISDVYASIRVDQLAEAAYINSAADIRANTAFDPNGNLVDEAANLVDFNTSYTSFTIQAIQADGTLGSAISFTIDPNTESLNDVINKINNSNAGVNIFYDQQTGRISMTAKNTGDVSGQPEIIITGDFLTKTLGLASDNVVAGANGNLGKNAKFNINGIDTERPSNTFIINGFEYTLKQVTDDGDSITEPGELVTINSTTDTDQIVDTIVKFVDKYNEIIEKINDKLSEERYRDYPPLTDDQKKELSDNEIELWEEKAKSGLLRNDSLLSNGLNQMRTTLYTPVQGINTKYDQLSEIGITTSSNYLDKGKLIIDENKLRQAIQDDALAVYDLFNKEVKDASGNLVYDQSGIARRLRDVIDQTITNVEARAGNSLKTNAQFTIGRNLDRINKDIADFETRLIELEDKYWRQFTEMEKAINRYNSQFGALMSQLGQGQ</sequence>
<protein>
    <recommendedName>
        <fullName evidence="5">Flagellar hook-associated protein 2</fullName>
        <shortName evidence="5">HAP2</shortName>
    </recommendedName>
    <alternativeName>
        <fullName evidence="5">Flagellar cap protein</fullName>
    </alternativeName>
</protein>
<dbReference type="Pfam" id="PF07195">
    <property type="entry name" value="FliD_C"/>
    <property type="match status" value="1"/>
</dbReference>
<dbReference type="InterPro" id="IPR040026">
    <property type="entry name" value="FliD"/>
</dbReference>
<reference evidence="8 9" key="1">
    <citation type="submission" date="2016-09" db="EMBL/GenBank/DDBJ databases">
        <title>Draft genome sequence for the type strain of Vulcanibacillus modesticaldus BR, a strictly anaerobic, moderately thermophilic, and nitrate-reducing bacterium from deep sea-hydrothermal vents of the Mid-Atlantic Ridge.</title>
        <authorList>
            <person name="Abin C.A."/>
            <person name="Hollibaugh J.T."/>
        </authorList>
    </citation>
    <scope>NUCLEOTIDE SEQUENCE [LARGE SCALE GENOMIC DNA]</scope>
    <source>
        <strain evidence="8 9">BR</strain>
    </source>
</reference>
<comment type="function">
    <text evidence="5">Required for morphogenesis and for the elongation of the flagellar filament by facilitating polymerization of the flagellin monomers at the tip of growing filament. Forms a capping structure, which prevents flagellin subunits (transported through the central channel of the flagellum) from leaking out without polymerization at the distal end.</text>
</comment>
<feature type="domain" description="Flagellar hook-associated protein 2 C-terminal" evidence="7">
    <location>
        <begin position="236"/>
        <end position="510"/>
    </location>
</feature>
<feature type="domain" description="Flagellar hook-associated protein 2 N-terminal" evidence="6">
    <location>
        <begin position="8"/>
        <end position="104"/>
    </location>
</feature>
<dbReference type="GO" id="GO:0007155">
    <property type="term" value="P:cell adhesion"/>
    <property type="evidence" value="ECO:0007669"/>
    <property type="project" value="InterPro"/>
</dbReference>
<evidence type="ECO:0000256" key="1">
    <source>
        <dbReference type="ARBA" id="ARBA00009764"/>
    </source>
</evidence>
<dbReference type="InterPro" id="IPR003481">
    <property type="entry name" value="FliD_N"/>
</dbReference>
<comment type="caution">
    <text evidence="8">The sequence shown here is derived from an EMBL/GenBank/DDBJ whole genome shotgun (WGS) entry which is preliminary data.</text>
</comment>
<dbReference type="OrthoDB" id="9776025at2"/>
<comment type="similarity">
    <text evidence="1 5">Belongs to the FliD family.</text>
</comment>
<dbReference type="NCBIfam" id="NF005833">
    <property type="entry name" value="PRK07737.1"/>
    <property type="match status" value="1"/>
</dbReference>
<comment type="subcellular location">
    <subcellularLocation>
        <location evidence="5">Secreted</location>
    </subcellularLocation>
    <subcellularLocation>
        <location evidence="5">Bacterial flagellum</location>
    </subcellularLocation>
</comment>
<dbReference type="PANTHER" id="PTHR30288:SF0">
    <property type="entry name" value="FLAGELLAR HOOK-ASSOCIATED PROTEIN 2"/>
    <property type="match status" value="1"/>
</dbReference>
<evidence type="ECO:0000313" key="8">
    <source>
        <dbReference type="EMBL" id="OEF99518.1"/>
    </source>
</evidence>
<dbReference type="STRING" id="337097.BHF71_08735"/>
<evidence type="ECO:0000313" key="9">
    <source>
        <dbReference type="Proteomes" id="UP000243739"/>
    </source>
</evidence>
<keyword evidence="9" id="KW-1185">Reference proteome</keyword>
<dbReference type="InterPro" id="IPR010809">
    <property type="entry name" value="FliD_C"/>
</dbReference>
<dbReference type="AlphaFoldDB" id="A0A1D2YUY2"/>
<keyword evidence="5" id="KW-0964">Secreted</keyword>
<accession>A0A1D2YUY2</accession>
<evidence type="ECO:0000256" key="2">
    <source>
        <dbReference type="ARBA" id="ARBA00011255"/>
    </source>
</evidence>
<name>A0A1D2YUY2_9BACI</name>
<evidence type="ECO:0000256" key="5">
    <source>
        <dbReference type="RuleBase" id="RU362066"/>
    </source>
</evidence>
<dbReference type="GO" id="GO:0009424">
    <property type="term" value="C:bacterial-type flagellum hook"/>
    <property type="evidence" value="ECO:0007669"/>
    <property type="project" value="UniProtKB-UniRule"/>
</dbReference>
<dbReference type="GO" id="GO:0005576">
    <property type="term" value="C:extracellular region"/>
    <property type="evidence" value="ECO:0007669"/>
    <property type="project" value="UniProtKB-SubCell"/>
</dbReference>
<dbReference type="Proteomes" id="UP000243739">
    <property type="component" value="Unassembled WGS sequence"/>
</dbReference>
<dbReference type="EMBL" id="MIJF01000021">
    <property type="protein sequence ID" value="OEF99518.1"/>
    <property type="molecule type" value="Genomic_DNA"/>
</dbReference>
<dbReference type="GO" id="GO:0071973">
    <property type="term" value="P:bacterial-type flagellum-dependent cell motility"/>
    <property type="evidence" value="ECO:0007669"/>
    <property type="project" value="TreeGrafter"/>
</dbReference>
<keyword evidence="3" id="KW-0175">Coiled coil</keyword>
<evidence type="ECO:0000256" key="4">
    <source>
        <dbReference type="ARBA" id="ARBA00023143"/>
    </source>
</evidence>
<evidence type="ECO:0000259" key="7">
    <source>
        <dbReference type="Pfam" id="PF07195"/>
    </source>
</evidence>
<organism evidence="8 9">
    <name type="scientific">Vulcanibacillus modesticaldus</name>
    <dbReference type="NCBI Taxonomy" id="337097"/>
    <lineage>
        <taxon>Bacteria</taxon>
        <taxon>Bacillati</taxon>
        <taxon>Bacillota</taxon>
        <taxon>Bacilli</taxon>
        <taxon>Bacillales</taxon>
        <taxon>Bacillaceae</taxon>
        <taxon>Vulcanibacillus</taxon>
    </lineage>
</organism>
<gene>
    <name evidence="8" type="ORF">BHF71_08735</name>
</gene>
<comment type="subunit">
    <text evidence="2 5">Homopentamer.</text>
</comment>
<dbReference type="Pfam" id="PF02465">
    <property type="entry name" value="FliD_N"/>
    <property type="match status" value="1"/>
</dbReference>
<proteinExistence type="inferred from homology"/>